<dbReference type="GO" id="GO:0005975">
    <property type="term" value="P:carbohydrate metabolic process"/>
    <property type="evidence" value="ECO:0007669"/>
    <property type="project" value="InterPro"/>
</dbReference>
<keyword evidence="3" id="KW-0326">Glycosidase</keyword>
<dbReference type="Gene3D" id="2.60.420.10">
    <property type="entry name" value="Maltose phosphorylase, domain 3"/>
    <property type="match status" value="1"/>
</dbReference>
<keyword evidence="3" id="KW-0378">Hydrolase</keyword>
<feature type="chain" id="PRO_5001495524" evidence="1">
    <location>
        <begin position="20"/>
        <end position="658"/>
    </location>
</feature>
<dbReference type="GO" id="GO:0016798">
    <property type="term" value="F:hydrolase activity, acting on glycosyl bonds"/>
    <property type="evidence" value="ECO:0007669"/>
    <property type="project" value="UniProtKB-KW"/>
</dbReference>
<feature type="domain" description="Alpha-L-rhamnosidase six-hairpin glycosidase" evidence="2">
    <location>
        <begin position="241"/>
        <end position="551"/>
    </location>
</feature>
<dbReference type="OrthoDB" id="10036721at2759"/>
<evidence type="ECO:0000256" key="1">
    <source>
        <dbReference type="SAM" id="SignalP"/>
    </source>
</evidence>
<evidence type="ECO:0000313" key="4">
    <source>
        <dbReference type="Proteomes" id="UP000019804"/>
    </source>
</evidence>
<evidence type="ECO:0000259" key="2">
    <source>
        <dbReference type="Pfam" id="PF17389"/>
    </source>
</evidence>
<dbReference type="AlphaFoldDB" id="A0A017S9Y3"/>
<dbReference type="PANTHER" id="PTHR34987:SF6">
    <property type="entry name" value="ALPHA-L-RHAMNOSIDASE SIX-HAIRPIN GLYCOSIDASE DOMAIN-CONTAINING PROTEIN"/>
    <property type="match status" value="1"/>
</dbReference>
<dbReference type="Proteomes" id="UP000019804">
    <property type="component" value="Unassembled WGS sequence"/>
</dbReference>
<dbReference type="HOGENOM" id="CLU_007933_3_0_1"/>
<dbReference type="STRING" id="1388766.A0A017S9Y3"/>
<dbReference type="RefSeq" id="XP_040637435.1">
    <property type="nucleotide sequence ID" value="XM_040785519.1"/>
</dbReference>
<accession>A0A017S9Y3</accession>
<dbReference type="InterPro" id="IPR012341">
    <property type="entry name" value="6hp_glycosidase-like_sf"/>
</dbReference>
<dbReference type="Pfam" id="PF17389">
    <property type="entry name" value="Bac_rhamnosid6H"/>
    <property type="match status" value="1"/>
</dbReference>
<keyword evidence="4" id="KW-1185">Reference proteome</keyword>
<evidence type="ECO:0000313" key="3">
    <source>
        <dbReference type="EMBL" id="EYE93747.1"/>
    </source>
</evidence>
<reference evidence="4" key="1">
    <citation type="journal article" date="2014" name="Nat. Commun.">
        <title>Genomic adaptations of the halophilic Dead Sea filamentous fungus Eurotium rubrum.</title>
        <authorList>
            <person name="Kis-Papo T."/>
            <person name="Weig A.R."/>
            <person name="Riley R."/>
            <person name="Persoh D."/>
            <person name="Salamov A."/>
            <person name="Sun H."/>
            <person name="Lipzen A."/>
            <person name="Wasser S.P."/>
            <person name="Rambold G."/>
            <person name="Grigoriev I.V."/>
            <person name="Nevo E."/>
        </authorList>
    </citation>
    <scope>NUCLEOTIDE SEQUENCE [LARGE SCALE GENOMIC DNA]</scope>
    <source>
        <strain evidence="4">CBS 135680</strain>
    </source>
</reference>
<dbReference type="PANTHER" id="PTHR34987">
    <property type="entry name" value="C, PUTATIVE (AFU_ORTHOLOGUE AFUA_3G02880)-RELATED"/>
    <property type="match status" value="1"/>
</dbReference>
<dbReference type="GeneID" id="63700643"/>
<protein>
    <submittedName>
        <fullName evidence="3">Six-hairpin glycosidase</fullName>
    </submittedName>
</protein>
<dbReference type="InterPro" id="IPR008928">
    <property type="entry name" value="6-hairpin_glycosidase_sf"/>
</dbReference>
<name>A0A017S9Y3_ASPRC</name>
<sequence>MWSLSFLLGPALLASVSQASKTPYDEYILAPSTRNLVPETIYQVNGSVSNADVLTNPGSGNATFNGPASVTFDFGRNIGGIVSLDIASVSSSDAFVGVTFTESSLWISSEACDATADAGFDSPLWFPVGQGPGKYIAEKKHLRGAFRYMTVVTNTTALVSVRSVRVKYTAAPTQDLRTYNGYFHSDDELINRIWYAGAYTLQLCTIEPSTGDSLTTLGEISSTDNITLPETVPWYNNYTIANGSTVLTDGAKRDRLIWPGDMSIAVESAAVSTGDLESVKNALEALFSQQKTNGRMPYAGRPFTDQVSFPYHLHSLIGVSDYYRLTGDRTWLSKYWIQYKRGVQWALSSVDQTGLANITASADWLRLGMGAHNIEANAILYYVLDQAQDLATTLHDQAATNWSSIASGIKKAANQRLWDSDAGLYRDNETTTLYPQDGNVWAIKANLTLSEKQSSIVSSSLRSRWGPYGAPAPEAGKTVSPFISGFELQAHYLAGKADAALALMRTQWGFMLDDPRMTNSTFIEGYSTDGSLVYAPYNNDPRISHAHGWSAGPTAALTFYTAGLHLTGPAGSTWKFAPQPGNLTDVDAGFATRLGAFSTTFSRTDDGFQRVSFNAPNGTMGDVELAGTKGSLVSREGKRVDLVNGKAKGLAGGHWELK</sequence>
<dbReference type="SUPFAM" id="SSF48208">
    <property type="entry name" value="Six-hairpin glycosidases"/>
    <property type="match status" value="1"/>
</dbReference>
<proteinExistence type="predicted"/>
<keyword evidence="1" id="KW-0732">Signal</keyword>
<dbReference type="Gene3D" id="1.50.10.10">
    <property type="match status" value="1"/>
</dbReference>
<dbReference type="EMBL" id="KK088430">
    <property type="protein sequence ID" value="EYE93747.1"/>
    <property type="molecule type" value="Genomic_DNA"/>
</dbReference>
<feature type="signal peptide" evidence="1">
    <location>
        <begin position="1"/>
        <end position="19"/>
    </location>
</feature>
<organism evidence="3 4">
    <name type="scientific">Aspergillus ruber (strain CBS 135680)</name>
    <dbReference type="NCBI Taxonomy" id="1388766"/>
    <lineage>
        <taxon>Eukaryota</taxon>
        <taxon>Fungi</taxon>
        <taxon>Dikarya</taxon>
        <taxon>Ascomycota</taxon>
        <taxon>Pezizomycotina</taxon>
        <taxon>Eurotiomycetes</taxon>
        <taxon>Eurotiomycetidae</taxon>
        <taxon>Eurotiales</taxon>
        <taxon>Aspergillaceae</taxon>
        <taxon>Aspergillus</taxon>
        <taxon>Aspergillus subgen. Aspergillus</taxon>
    </lineage>
</organism>
<dbReference type="InterPro" id="IPR035396">
    <property type="entry name" value="Bac_rhamnosid6H"/>
</dbReference>
<gene>
    <name evidence="3" type="ORF">EURHEDRAFT_482367</name>
</gene>